<reference evidence="3" key="1">
    <citation type="journal article" date="2020" name="Nat. Commun.">
        <title>Genome sequence of the cluster root forming white lupin.</title>
        <authorList>
            <person name="Hufnagel B."/>
            <person name="Marques A."/>
            <person name="Soriano A."/>
            <person name="Marques L."/>
            <person name="Divol F."/>
            <person name="Doumas P."/>
            <person name="Sallet E."/>
            <person name="Mancinotti D."/>
            <person name="Carrere S."/>
            <person name="Marande W."/>
            <person name="Arribat S."/>
            <person name="Keller J."/>
            <person name="Huneau C."/>
            <person name="Blein T."/>
            <person name="Aime D."/>
            <person name="Laguerre M."/>
            <person name="Taylor J."/>
            <person name="Schubert V."/>
            <person name="Nelson M."/>
            <person name="Geu-Flores F."/>
            <person name="Crespi M."/>
            <person name="Gallardo-Guerrero K."/>
            <person name="Delaux P.-M."/>
            <person name="Salse J."/>
            <person name="Berges H."/>
            <person name="Guyot R."/>
            <person name="Gouzy J."/>
            <person name="Peret B."/>
        </authorList>
    </citation>
    <scope>NUCLEOTIDE SEQUENCE [LARGE SCALE GENOMIC DNA]</scope>
    <source>
        <strain evidence="3">cv. Amiga</strain>
    </source>
</reference>
<keyword evidence="2" id="KW-0695">RNA-directed DNA polymerase</keyword>
<dbReference type="Proteomes" id="UP000447434">
    <property type="component" value="Chromosome 20"/>
</dbReference>
<dbReference type="AlphaFoldDB" id="A0A6A4NGN6"/>
<sequence length="128" mass="14908">MIMEVEFEMIDLGRLSYFLCMEFTLTYSRLVMHQKKYIKEVLKRFNMATCNPISTPTATNEKLDKDEEGEEVDDTRFKKIVGCLRFLCNSRPDICHGVGLVSRFMSNPRKSHMLAAKRLLKYIQGTTD</sequence>
<gene>
    <name evidence="2" type="ORF">Lalb_Chr20g0116531</name>
</gene>
<name>A0A6A4NGN6_LUPAL</name>
<protein>
    <submittedName>
        <fullName evidence="2">Putative RNA-directed DNA polymerase</fullName>
    </submittedName>
</protein>
<keyword evidence="2" id="KW-0808">Transferase</keyword>
<evidence type="ECO:0000313" key="3">
    <source>
        <dbReference type="Proteomes" id="UP000447434"/>
    </source>
</evidence>
<dbReference type="EMBL" id="WOCE01000020">
    <property type="protein sequence ID" value="KAE9591253.1"/>
    <property type="molecule type" value="Genomic_DNA"/>
</dbReference>
<dbReference type="Pfam" id="PF07727">
    <property type="entry name" value="RVT_2"/>
    <property type="match status" value="1"/>
</dbReference>
<accession>A0A6A4NGN6</accession>
<keyword evidence="2" id="KW-0548">Nucleotidyltransferase</keyword>
<keyword evidence="3" id="KW-1185">Reference proteome</keyword>
<comment type="caution">
    <text evidence="2">The sequence shown here is derived from an EMBL/GenBank/DDBJ whole genome shotgun (WGS) entry which is preliminary data.</text>
</comment>
<dbReference type="GO" id="GO:0003964">
    <property type="term" value="F:RNA-directed DNA polymerase activity"/>
    <property type="evidence" value="ECO:0007669"/>
    <property type="project" value="UniProtKB-KW"/>
</dbReference>
<dbReference type="InterPro" id="IPR013103">
    <property type="entry name" value="RVT_2"/>
</dbReference>
<evidence type="ECO:0000259" key="1">
    <source>
        <dbReference type="Pfam" id="PF07727"/>
    </source>
</evidence>
<dbReference type="PANTHER" id="PTHR11439:SF483">
    <property type="entry name" value="PEPTIDE SYNTHASE GLIP-LIKE, PUTATIVE (AFU_ORTHOLOGUE AFUA_3G12920)-RELATED"/>
    <property type="match status" value="1"/>
</dbReference>
<dbReference type="OrthoDB" id="1740642at2759"/>
<organism evidence="2 3">
    <name type="scientific">Lupinus albus</name>
    <name type="common">White lupine</name>
    <name type="synonym">Lupinus termis</name>
    <dbReference type="NCBI Taxonomy" id="3870"/>
    <lineage>
        <taxon>Eukaryota</taxon>
        <taxon>Viridiplantae</taxon>
        <taxon>Streptophyta</taxon>
        <taxon>Embryophyta</taxon>
        <taxon>Tracheophyta</taxon>
        <taxon>Spermatophyta</taxon>
        <taxon>Magnoliopsida</taxon>
        <taxon>eudicotyledons</taxon>
        <taxon>Gunneridae</taxon>
        <taxon>Pentapetalae</taxon>
        <taxon>rosids</taxon>
        <taxon>fabids</taxon>
        <taxon>Fabales</taxon>
        <taxon>Fabaceae</taxon>
        <taxon>Papilionoideae</taxon>
        <taxon>50 kb inversion clade</taxon>
        <taxon>genistoids sensu lato</taxon>
        <taxon>core genistoids</taxon>
        <taxon>Genisteae</taxon>
        <taxon>Lupinus</taxon>
    </lineage>
</organism>
<feature type="domain" description="Reverse transcriptase Ty1/copia-type" evidence="1">
    <location>
        <begin position="3"/>
        <end position="57"/>
    </location>
</feature>
<dbReference type="PANTHER" id="PTHR11439">
    <property type="entry name" value="GAG-POL-RELATED RETROTRANSPOSON"/>
    <property type="match status" value="1"/>
</dbReference>
<proteinExistence type="predicted"/>
<evidence type="ECO:0000313" key="2">
    <source>
        <dbReference type="EMBL" id="KAE9591253.1"/>
    </source>
</evidence>